<proteinExistence type="predicted"/>
<organism evidence="3">
    <name type="scientific">mine drainage metagenome</name>
    <dbReference type="NCBI Taxonomy" id="410659"/>
    <lineage>
        <taxon>unclassified sequences</taxon>
        <taxon>metagenomes</taxon>
        <taxon>ecological metagenomes</taxon>
    </lineage>
</organism>
<feature type="compositionally biased region" description="Basic residues" evidence="1">
    <location>
        <begin position="62"/>
        <end position="71"/>
    </location>
</feature>
<accession>T1A8U2</accession>
<protein>
    <submittedName>
        <fullName evidence="3">ATPase</fullName>
    </submittedName>
</protein>
<sequence>KQSVVYRYRFDPDQPHKLSPGETVKDPEIERLAMERDVRASSPGSLVRIDPVEGTLLLQRGRRSGAPHPRHLIPAGPYDTSDQQEALRRLARSVIERGVDEPGPYRCVRDLLLRRPPRLGAPVGPDGLLLPGESAALGSVRLATALSEGCLAIQGPPGSGKTSTAARMVVELAASGHTVGITANSHAVISHLLEAVLTEARLQGLELRASQKADPGQGATDPGVTRRGNVAELLVDLDDGVRVVGGTAWVFSRPELDQRLDYLVVDEAGQL</sequence>
<dbReference type="SUPFAM" id="SSF52540">
    <property type="entry name" value="P-loop containing nucleoside triphosphate hydrolases"/>
    <property type="match status" value="1"/>
</dbReference>
<name>T1A8U2_9ZZZZ</name>
<feature type="domain" description="DNA2/NAM7 helicase helicase" evidence="2">
    <location>
        <begin position="146"/>
        <end position="198"/>
    </location>
</feature>
<feature type="region of interest" description="Disordered" evidence="1">
    <location>
        <begin position="62"/>
        <end position="83"/>
    </location>
</feature>
<reference evidence="3" key="1">
    <citation type="submission" date="2013-08" db="EMBL/GenBank/DDBJ databases">
        <authorList>
            <person name="Mendez C."/>
            <person name="Richter M."/>
            <person name="Ferrer M."/>
            <person name="Sanchez J."/>
        </authorList>
    </citation>
    <scope>NUCLEOTIDE SEQUENCE</scope>
</reference>
<dbReference type="EMBL" id="AUZX01008052">
    <property type="protein sequence ID" value="EQD57056.1"/>
    <property type="molecule type" value="Genomic_DNA"/>
</dbReference>
<dbReference type="Gene3D" id="3.40.50.300">
    <property type="entry name" value="P-loop containing nucleotide triphosphate hydrolases"/>
    <property type="match status" value="1"/>
</dbReference>
<dbReference type="AlphaFoldDB" id="T1A8U2"/>
<reference evidence="3" key="2">
    <citation type="journal article" date="2014" name="ISME J.">
        <title>Microbial stratification in low pH oxic and suboxic macroscopic growths along an acid mine drainage.</title>
        <authorList>
            <person name="Mendez-Garcia C."/>
            <person name="Mesa V."/>
            <person name="Sprenger R.R."/>
            <person name="Richter M."/>
            <person name="Diez M.S."/>
            <person name="Solano J."/>
            <person name="Bargiela R."/>
            <person name="Golyshina O.V."/>
            <person name="Manteca A."/>
            <person name="Ramos J.L."/>
            <person name="Gallego J.R."/>
            <person name="Llorente I."/>
            <person name="Martins Dos Santos V.A."/>
            <person name="Jensen O.N."/>
            <person name="Pelaez A.I."/>
            <person name="Sanchez J."/>
            <person name="Ferrer M."/>
        </authorList>
    </citation>
    <scope>NUCLEOTIDE SEQUENCE</scope>
</reference>
<evidence type="ECO:0000259" key="2">
    <source>
        <dbReference type="Pfam" id="PF13086"/>
    </source>
</evidence>
<comment type="caution">
    <text evidence="3">The sequence shown here is derived from an EMBL/GenBank/DDBJ whole genome shotgun (WGS) entry which is preliminary data.</text>
</comment>
<dbReference type="InterPro" id="IPR041677">
    <property type="entry name" value="DNA2/NAM7_AAA_11"/>
</dbReference>
<gene>
    <name evidence="3" type="ORF">B1A_11272</name>
</gene>
<feature type="region of interest" description="Disordered" evidence="1">
    <location>
        <begin position="1"/>
        <end position="24"/>
    </location>
</feature>
<dbReference type="Pfam" id="PF13086">
    <property type="entry name" value="AAA_11"/>
    <property type="match status" value="1"/>
</dbReference>
<feature type="non-terminal residue" evidence="3">
    <location>
        <position position="1"/>
    </location>
</feature>
<evidence type="ECO:0000313" key="3">
    <source>
        <dbReference type="EMBL" id="EQD57056.1"/>
    </source>
</evidence>
<dbReference type="InterPro" id="IPR027417">
    <property type="entry name" value="P-loop_NTPase"/>
</dbReference>
<feature type="non-terminal residue" evidence="3">
    <location>
        <position position="271"/>
    </location>
</feature>
<dbReference type="GO" id="GO:0004386">
    <property type="term" value="F:helicase activity"/>
    <property type="evidence" value="ECO:0007669"/>
    <property type="project" value="InterPro"/>
</dbReference>
<evidence type="ECO:0000256" key="1">
    <source>
        <dbReference type="SAM" id="MobiDB-lite"/>
    </source>
</evidence>